<accession>A0A0E9RVN3</accession>
<dbReference type="EMBL" id="GBXM01076269">
    <property type="protein sequence ID" value="JAH32308.1"/>
    <property type="molecule type" value="Transcribed_RNA"/>
</dbReference>
<dbReference type="AlphaFoldDB" id="A0A0E9RVN3"/>
<reference evidence="1" key="1">
    <citation type="submission" date="2014-11" db="EMBL/GenBank/DDBJ databases">
        <authorList>
            <person name="Amaro Gonzalez C."/>
        </authorList>
    </citation>
    <scope>NUCLEOTIDE SEQUENCE</scope>
</reference>
<sequence length="43" mass="5059">MLLERANDCILDSKEYCHILPHTPPVPNITTYCNTNYWHKSLI</sequence>
<organism evidence="1">
    <name type="scientific">Anguilla anguilla</name>
    <name type="common">European freshwater eel</name>
    <name type="synonym">Muraena anguilla</name>
    <dbReference type="NCBI Taxonomy" id="7936"/>
    <lineage>
        <taxon>Eukaryota</taxon>
        <taxon>Metazoa</taxon>
        <taxon>Chordata</taxon>
        <taxon>Craniata</taxon>
        <taxon>Vertebrata</taxon>
        <taxon>Euteleostomi</taxon>
        <taxon>Actinopterygii</taxon>
        <taxon>Neopterygii</taxon>
        <taxon>Teleostei</taxon>
        <taxon>Anguilliformes</taxon>
        <taxon>Anguillidae</taxon>
        <taxon>Anguilla</taxon>
    </lineage>
</organism>
<name>A0A0E9RVN3_ANGAN</name>
<evidence type="ECO:0000313" key="1">
    <source>
        <dbReference type="EMBL" id="JAH32308.1"/>
    </source>
</evidence>
<reference evidence="1" key="2">
    <citation type="journal article" date="2015" name="Fish Shellfish Immunol.">
        <title>Early steps in the European eel (Anguilla anguilla)-Vibrio vulnificus interaction in the gills: Role of the RtxA13 toxin.</title>
        <authorList>
            <person name="Callol A."/>
            <person name="Pajuelo D."/>
            <person name="Ebbesson L."/>
            <person name="Teles M."/>
            <person name="MacKenzie S."/>
            <person name="Amaro C."/>
        </authorList>
    </citation>
    <scope>NUCLEOTIDE SEQUENCE</scope>
</reference>
<protein>
    <submittedName>
        <fullName evidence="1">Uncharacterized protein</fullName>
    </submittedName>
</protein>
<proteinExistence type="predicted"/>